<dbReference type="EMBL" id="JANIIK010000047">
    <property type="protein sequence ID" value="KAJ3600914.1"/>
    <property type="molecule type" value="Genomic_DNA"/>
</dbReference>
<accession>A0A9Q0E6F8</accession>
<gene>
    <name evidence="2" type="ORF">NHX12_031887</name>
</gene>
<dbReference type="PRINTS" id="PR01217">
    <property type="entry name" value="PRICHEXTENSN"/>
</dbReference>
<feature type="non-terminal residue" evidence="2">
    <location>
        <position position="274"/>
    </location>
</feature>
<feature type="region of interest" description="Disordered" evidence="1">
    <location>
        <begin position="126"/>
        <end position="224"/>
    </location>
</feature>
<evidence type="ECO:0000313" key="3">
    <source>
        <dbReference type="Proteomes" id="UP001148018"/>
    </source>
</evidence>
<feature type="compositionally biased region" description="Pro residues" evidence="1">
    <location>
        <begin position="150"/>
        <end position="197"/>
    </location>
</feature>
<proteinExistence type="predicted"/>
<protein>
    <submittedName>
        <fullName evidence="2">Uncharacterized protein</fullName>
    </submittedName>
</protein>
<evidence type="ECO:0000256" key="1">
    <source>
        <dbReference type="SAM" id="MobiDB-lite"/>
    </source>
</evidence>
<dbReference type="Proteomes" id="UP001148018">
    <property type="component" value="Unassembled WGS sequence"/>
</dbReference>
<reference evidence="2" key="1">
    <citation type="submission" date="2022-07" db="EMBL/GenBank/DDBJ databases">
        <title>Chromosome-level genome of Muraenolepis orangiensis.</title>
        <authorList>
            <person name="Kim J."/>
        </authorList>
    </citation>
    <scope>NUCLEOTIDE SEQUENCE</scope>
    <source>
        <strain evidence="2">KU_S4_2022</strain>
        <tissue evidence="2">Muscle</tissue>
    </source>
</reference>
<organism evidence="2 3">
    <name type="scientific">Muraenolepis orangiensis</name>
    <name type="common">Patagonian moray cod</name>
    <dbReference type="NCBI Taxonomy" id="630683"/>
    <lineage>
        <taxon>Eukaryota</taxon>
        <taxon>Metazoa</taxon>
        <taxon>Chordata</taxon>
        <taxon>Craniata</taxon>
        <taxon>Vertebrata</taxon>
        <taxon>Euteleostomi</taxon>
        <taxon>Actinopterygii</taxon>
        <taxon>Neopterygii</taxon>
        <taxon>Teleostei</taxon>
        <taxon>Neoteleostei</taxon>
        <taxon>Acanthomorphata</taxon>
        <taxon>Zeiogadaria</taxon>
        <taxon>Gadariae</taxon>
        <taxon>Gadiformes</taxon>
        <taxon>Muraenolepidoidei</taxon>
        <taxon>Muraenolepididae</taxon>
        <taxon>Muraenolepis</taxon>
    </lineage>
</organism>
<dbReference type="AlphaFoldDB" id="A0A9Q0E6F8"/>
<feature type="region of interest" description="Disordered" evidence="1">
    <location>
        <begin position="239"/>
        <end position="274"/>
    </location>
</feature>
<keyword evidence="3" id="KW-1185">Reference proteome</keyword>
<name>A0A9Q0E6F8_9TELE</name>
<feature type="region of interest" description="Disordered" evidence="1">
    <location>
        <begin position="23"/>
        <end position="57"/>
    </location>
</feature>
<evidence type="ECO:0000313" key="2">
    <source>
        <dbReference type="EMBL" id="KAJ3600914.1"/>
    </source>
</evidence>
<sequence>SEQNLCVLFHHVDVKRLRLFLRPRTSQRPGPQGSVPPDGRHTNPPQSRCSGPEDPGDHCSSILKGCSTSTTLGESGCEGMSSACGGGVTCLSQPPAGTNLVPVPLVSVWSPSPWSQSGPPPLVSVWSPSPWSQSDEGFLRAMPPEGLTPGRPPSPPSPSPPSPRPPPRLTPSPPSPSPPSPRPPPSPPSPGLLPQPSLPQADPQPSLPQADPQPSLPQALGSSASYGLGEDVHLVSRSLLRGHGARTPNLGPGLTGSIDTPPPLRQESRPPAGE</sequence>
<comment type="caution">
    <text evidence="2">The sequence shown here is derived from an EMBL/GenBank/DDBJ whole genome shotgun (WGS) entry which is preliminary data.</text>
</comment>